<keyword evidence="3 10" id="KW-0732">Signal</keyword>
<evidence type="ECO:0000256" key="9">
    <source>
        <dbReference type="SAM" id="Phobius"/>
    </source>
</evidence>
<dbReference type="Pfam" id="PF00954">
    <property type="entry name" value="S_locus_glycop"/>
    <property type="match status" value="1"/>
</dbReference>
<comment type="subcellular location">
    <subcellularLocation>
        <location evidence="1">Membrane</location>
        <topology evidence="1">Single-pass membrane protein</topology>
    </subcellularLocation>
</comment>
<evidence type="ECO:0000259" key="11">
    <source>
        <dbReference type="PROSITE" id="PS50927"/>
    </source>
</evidence>
<organism evidence="13 14">
    <name type="scientific">Linum tenue</name>
    <dbReference type="NCBI Taxonomy" id="586396"/>
    <lineage>
        <taxon>Eukaryota</taxon>
        <taxon>Viridiplantae</taxon>
        <taxon>Streptophyta</taxon>
        <taxon>Embryophyta</taxon>
        <taxon>Tracheophyta</taxon>
        <taxon>Spermatophyta</taxon>
        <taxon>Magnoliopsida</taxon>
        <taxon>eudicotyledons</taxon>
        <taxon>Gunneridae</taxon>
        <taxon>Pentapetalae</taxon>
        <taxon>rosids</taxon>
        <taxon>fabids</taxon>
        <taxon>Malpighiales</taxon>
        <taxon>Linaceae</taxon>
        <taxon>Linum</taxon>
    </lineage>
</organism>
<dbReference type="InterPro" id="IPR000858">
    <property type="entry name" value="S_locus_glycoprot_dom"/>
</dbReference>
<dbReference type="GO" id="GO:0016020">
    <property type="term" value="C:membrane"/>
    <property type="evidence" value="ECO:0007669"/>
    <property type="project" value="UniProtKB-SubCell"/>
</dbReference>
<evidence type="ECO:0000256" key="6">
    <source>
        <dbReference type="ARBA" id="ARBA00023157"/>
    </source>
</evidence>
<dbReference type="InterPro" id="IPR036426">
    <property type="entry name" value="Bulb-type_lectin_dom_sf"/>
</dbReference>
<feature type="transmembrane region" description="Helical" evidence="9">
    <location>
        <begin position="450"/>
        <end position="472"/>
    </location>
</feature>
<gene>
    <name evidence="13" type="ORF">LITE_LOCUS38192</name>
</gene>
<sequence length="512" mass="55461">MGKLAVINSPPTRSHSSAAQLLLVSLFFSSLAAGQTELRPGFQATPDGSISSFQPILKDPSGNFSLGFLRVNSSQLALSVLHLPSLQPIWAANPTPASPSWSDRTRLSFNGTLVLSDSRRGILWSTSQTDPGDAVVLLNTSNLQLVKRNGAVSVTVWQSFDFPADTLAEGQNFSSAASLVASGGRYAMRLGDDFMALYADFDGDGAADRIYWKHKALEARADVVPGQGPIHARVEPEGFLGLYQNGTGSTPVDVQSFNSFRRRVSGFYIVRVEPDGNLKGYNWDGANWVLEYQAIPDGCSLPDPCGSYGLCRPGPTCSCLDSGTEPDSNQPTSQCLPAPTAGNLCNRIGLENVDNFRVLRRIGVDLPFKELTSYITTPSLGECEGSCERNCTCWGAVYNNASGFCYMLDYPIQTMLGVNDDSKFGYFKIRNEVASKVDEKKMGSGARVGLVFLCLSVLVLVGAVGVVCVRAWKKHRRGRNRILEEQEGVSAPGPYKDLGSDSFRSIEMGERR</sequence>
<evidence type="ECO:0000256" key="3">
    <source>
        <dbReference type="ARBA" id="ARBA00022729"/>
    </source>
</evidence>
<dbReference type="SUPFAM" id="SSF51110">
    <property type="entry name" value="alpha-D-mannose-specific plant lectins"/>
    <property type="match status" value="1"/>
</dbReference>
<keyword evidence="6" id="KW-1015">Disulfide bond</keyword>
<keyword evidence="7" id="KW-0325">Glycoprotein</keyword>
<dbReference type="GO" id="GO:0048544">
    <property type="term" value="P:recognition of pollen"/>
    <property type="evidence" value="ECO:0007669"/>
    <property type="project" value="InterPro"/>
</dbReference>
<evidence type="ECO:0000256" key="8">
    <source>
        <dbReference type="SAM" id="MobiDB-lite"/>
    </source>
</evidence>
<dbReference type="Pfam" id="PF01453">
    <property type="entry name" value="B_lectin"/>
    <property type="match status" value="1"/>
</dbReference>
<evidence type="ECO:0000256" key="10">
    <source>
        <dbReference type="SAM" id="SignalP"/>
    </source>
</evidence>
<name>A0AAV0PF34_9ROSI</name>
<keyword evidence="14" id="KW-1185">Reference proteome</keyword>
<dbReference type="Pfam" id="PF00024">
    <property type="entry name" value="PAN_1"/>
    <property type="match status" value="1"/>
</dbReference>
<accession>A0AAV0PF34</accession>
<evidence type="ECO:0000256" key="4">
    <source>
        <dbReference type="ARBA" id="ARBA00022989"/>
    </source>
</evidence>
<evidence type="ECO:0000259" key="12">
    <source>
        <dbReference type="PROSITE" id="PS50948"/>
    </source>
</evidence>
<feature type="region of interest" description="Disordered" evidence="8">
    <location>
        <begin position="490"/>
        <end position="512"/>
    </location>
</feature>
<evidence type="ECO:0000256" key="7">
    <source>
        <dbReference type="ARBA" id="ARBA00023180"/>
    </source>
</evidence>
<dbReference type="SMART" id="SM00108">
    <property type="entry name" value="B_lectin"/>
    <property type="match status" value="1"/>
</dbReference>
<dbReference type="InterPro" id="IPR003609">
    <property type="entry name" value="Pan_app"/>
</dbReference>
<feature type="domain" description="Bulb-type lectin" evidence="11">
    <location>
        <begin position="41"/>
        <end position="160"/>
    </location>
</feature>
<dbReference type="PANTHER" id="PTHR47974">
    <property type="entry name" value="OS07G0415500 PROTEIN"/>
    <property type="match status" value="1"/>
</dbReference>
<evidence type="ECO:0000256" key="1">
    <source>
        <dbReference type="ARBA" id="ARBA00004167"/>
    </source>
</evidence>
<feature type="signal peptide" evidence="10">
    <location>
        <begin position="1"/>
        <end position="34"/>
    </location>
</feature>
<feature type="chain" id="PRO_5043347985" evidence="10">
    <location>
        <begin position="35"/>
        <end position="512"/>
    </location>
</feature>
<evidence type="ECO:0000313" key="14">
    <source>
        <dbReference type="Proteomes" id="UP001154282"/>
    </source>
</evidence>
<evidence type="ECO:0000256" key="2">
    <source>
        <dbReference type="ARBA" id="ARBA00022692"/>
    </source>
</evidence>
<feature type="domain" description="Apple" evidence="12">
    <location>
        <begin position="345"/>
        <end position="431"/>
    </location>
</feature>
<evidence type="ECO:0000313" key="13">
    <source>
        <dbReference type="EMBL" id="CAI0469495.1"/>
    </source>
</evidence>
<reference evidence="13" key="1">
    <citation type="submission" date="2022-08" db="EMBL/GenBank/DDBJ databases">
        <authorList>
            <person name="Gutierrez-Valencia J."/>
        </authorList>
    </citation>
    <scope>NUCLEOTIDE SEQUENCE</scope>
</reference>
<evidence type="ECO:0000256" key="5">
    <source>
        <dbReference type="ARBA" id="ARBA00023136"/>
    </source>
</evidence>
<dbReference type="PROSITE" id="PS50948">
    <property type="entry name" value="PAN"/>
    <property type="match status" value="1"/>
</dbReference>
<comment type="caution">
    <text evidence="13">The sequence shown here is derived from an EMBL/GenBank/DDBJ whole genome shotgun (WGS) entry which is preliminary data.</text>
</comment>
<dbReference type="EMBL" id="CAMGYJ010000008">
    <property type="protein sequence ID" value="CAI0469495.1"/>
    <property type="molecule type" value="Genomic_DNA"/>
</dbReference>
<dbReference type="PROSITE" id="PS50927">
    <property type="entry name" value="BULB_LECTIN"/>
    <property type="match status" value="1"/>
</dbReference>
<dbReference type="AlphaFoldDB" id="A0AAV0PF34"/>
<keyword evidence="5 9" id="KW-0472">Membrane</keyword>
<keyword evidence="4 9" id="KW-1133">Transmembrane helix</keyword>
<dbReference type="Proteomes" id="UP001154282">
    <property type="component" value="Unassembled WGS sequence"/>
</dbReference>
<dbReference type="PANTHER" id="PTHR47974:SF9">
    <property type="entry name" value="RECEPTOR-LIKE SERINE_THREONINE-PROTEIN KINASE"/>
    <property type="match status" value="1"/>
</dbReference>
<protein>
    <submittedName>
        <fullName evidence="13">Uncharacterized protein</fullName>
    </submittedName>
</protein>
<proteinExistence type="predicted"/>
<keyword evidence="2 9" id="KW-0812">Transmembrane</keyword>
<dbReference type="Gene3D" id="2.90.10.10">
    <property type="entry name" value="Bulb-type lectin domain"/>
    <property type="match status" value="1"/>
</dbReference>
<dbReference type="InterPro" id="IPR001480">
    <property type="entry name" value="Bulb-type_lectin_dom"/>
</dbReference>